<dbReference type="InterPro" id="IPR052183">
    <property type="entry name" value="IS_Transposase"/>
</dbReference>
<name>A0A1C3NZG7_9ACTN</name>
<dbReference type="InterPro" id="IPR047930">
    <property type="entry name" value="Transpos_IS6"/>
</dbReference>
<protein>
    <submittedName>
        <fullName evidence="5">Integrase</fullName>
    </submittedName>
</protein>
<dbReference type="PANTHER" id="PTHR35528:SF3">
    <property type="entry name" value="BLL1675 PROTEIN"/>
    <property type="match status" value="1"/>
</dbReference>
<dbReference type="NCBIfam" id="NF033587">
    <property type="entry name" value="transpos_IS6"/>
    <property type="match status" value="1"/>
</dbReference>
<evidence type="ECO:0000313" key="6">
    <source>
        <dbReference type="Proteomes" id="UP000199013"/>
    </source>
</evidence>
<evidence type="ECO:0000313" key="5">
    <source>
        <dbReference type="EMBL" id="SBW22941.1"/>
    </source>
</evidence>
<dbReference type="AlphaFoldDB" id="A0A1C3NZG7"/>
<evidence type="ECO:0000256" key="1">
    <source>
        <dbReference type="ARBA" id="ARBA00022578"/>
    </source>
</evidence>
<dbReference type="InterPro" id="IPR012337">
    <property type="entry name" value="RNaseH-like_sf"/>
</dbReference>
<reference evidence="6" key="1">
    <citation type="submission" date="2016-02" db="EMBL/GenBank/DDBJ databases">
        <authorList>
            <person name="Wibberg D."/>
        </authorList>
    </citation>
    <scope>NUCLEOTIDE SEQUENCE [LARGE SCALE GENOMIC DNA]</scope>
</reference>
<dbReference type="InterPro" id="IPR032874">
    <property type="entry name" value="DDE_dom"/>
</dbReference>
<dbReference type="PANTHER" id="PTHR35528">
    <property type="entry name" value="BLL1675 PROTEIN"/>
    <property type="match status" value="1"/>
</dbReference>
<dbReference type="GO" id="GO:0032196">
    <property type="term" value="P:transposition"/>
    <property type="evidence" value="ECO:0007669"/>
    <property type="project" value="UniProtKB-KW"/>
</dbReference>
<dbReference type="Proteomes" id="UP000199013">
    <property type="component" value="Unassembled WGS sequence"/>
</dbReference>
<evidence type="ECO:0000256" key="3">
    <source>
        <dbReference type="ARBA" id="ARBA00023172"/>
    </source>
</evidence>
<sequence>MLAVRWYLRFALSYRDVEELLAERGIEVDHVTVYRWVQRFAPLLADAARPCRHCPGDRGFVDETYVKVAGRWTYLYRAVDQHGQVIDVVASTRRDQAAARRFFARALSHGRRPVEVTTDKAPVYQRILDEMLPEACHVDVARESNRIETDHGRLKARLRPMRGLKRLRSAQTVSAGHALVQNIRRGHYERAVGTDPHLRLATAFTELARGL</sequence>
<proteinExistence type="predicted"/>
<feature type="domain" description="DDE" evidence="4">
    <location>
        <begin position="60"/>
        <end position="187"/>
    </location>
</feature>
<keyword evidence="1" id="KW-0815">Transposition</keyword>
<evidence type="ECO:0000256" key="2">
    <source>
        <dbReference type="ARBA" id="ARBA00023125"/>
    </source>
</evidence>
<dbReference type="EMBL" id="FLUV01001398">
    <property type="protein sequence ID" value="SBW22941.1"/>
    <property type="molecule type" value="Genomic_DNA"/>
</dbReference>
<dbReference type="GO" id="GO:0003677">
    <property type="term" value="F:DNA binding"/>
    <property type="evidence" value="ECO:0007669"/>
    <property type="project" value="UniProtKB-KW"/>
</dbReference>
<keyword evidence="3" id="KW-0233">DNA recombination</keyword>
<evidence type="ECO:0000259" key="4">
    <source>
        <dbReference type="Pfam" id="PF13610"/>
    </source>
</evidence>
<dbReference type="Pfam" id="PF13610">
    <property type="entry name" value="DDE_Tnp_IS240"/>
    <property type="match status" value="1"/>
</dbReference>
<keyword evidence="6" id="KW-1185">Reference proteome</keyword>
<accession>A0A1C3NZG7</accession>
<dbReference type="SUPFAM" id="SSF53098">
    <property type="entry name" value="Ribonuclease H-like"/>
    <property type="match status" value="1"/>
</dbReference>
<gene>
    <name evidence="5" type="ORF">FDG2_3336</name>
</gene>
<organism evidence="5 6">
    <name type="scientific">Candidatus Protofrankia californiensis</name>
    <dbReference type="NCBI Taxonomy" id="1839754"/>
    <lineage>
        <taxon>Bacteria</taxon>
        <taxon>Bacillati</taxon>
        <taxon>Actinomycetota</taxon>
        <taxon>Actinomycetes</taxon>
        <taxon>Frankiales</taxon>
        <taxon>Frankiaceae</taxon>
        <taxon>Protofrankia</taxon>
    </lineage>
</organism>
<dbReference type="GO" id="GO:0006310">
    <property type="term" value="P:DNA recombination"/>
    <property type="evidence" value="ECO:0007669"/>
    <property type="project" value="UniProtKB-KW"/>
</dbReference>
<keyword evidence="2" id="KW-0238">DNA-binding</keyword>